<accession>A0AAV8RUT7</accession>
<protein>
    <submittedName>
        <fullName evidence="1">Uncharacterized protein</fullName>
    </submittedName>
</protein>
<dbReference type="EMBL" id="JAQQAF010000001">
    <property type="protein sequence ID" value="KAJ8510100.1"/>
    <property type="molecule type" value="Genomic_DNA"/>
</dbReference>
<organism evidence="1 2">
    <name type="scientific">Ensete ventricosum</name>
    <name type="common">Abyssinian banana</name>
    <name type="synonym">Musa ensete</name>
    <dbReference type="NCBI Taxonomy" id="4639"/>
    <lineage>
        <taxon>Eukaryota</taxon>
        <taxon>Viridiplantae</taxon>
        <taxon>Streptophyta</taxon>
        <taxon>Embryophyta</taxon>
        <taxon>Tracheophyta</taxon>
        <taxon>Spermatophyta</taxon>
        <taxon>Magnoliopsida</taxon>
        <taxon>Liliopsida</taxon>
        <taxon>Zingiberales</taxon>
        <taxon>Musaceae</taxon>
        <taxon>Ensete</taxon>
    </lineage>
</organism>
<dbReference type="AlphaFoldDB" id="A0AAV8RUT7"/>
<name>A0AAV8RUT7_ENSVE</name>
<dbReference type="Proteomes" id="UP001222027">
    <property type="component" value="Unassembled WGS sequence"/>
</dbReference>
<comment type="caution">
    <text evidence="1">The sequence shown here is derived from an EMBL/GenBank/DDBJ whole genome shotgun (WGS) entry which is preliminary data.</text>
</comment>
<evidence type="ECO:0000313" key="1">
    <source>
        <dbReference type="EMBL" id="KAJ8510100.1"/>
    </source>
</evidence>
<reference evidence="1 2" key="1">
    <citation type="submission" date="2022-12" db="EMBL/GenBank/DDBJ databases">
        <title>Chromosome-scale assembly of the Ensete ventricosum genome.</title>
        <authorList>
            <person name="Dussert Y."/>
            <person name="Stocks J."/>
            <person name="Wendawek A."/>
            <person name="Woldeyes F."/>
            <person name="Nichols R.A."/>
            <person name="Borrell J.S."/>
        </authorList>
    </citation>
    <scope>NUCLEOTIDE SEQUENCE [LARGE SCALE GENOMIC DNA]</scope>
    <source>
        <strain evidence="2">cv. Maze</strain>
        <tissue evidence="1">Seeds</tissue>
    </source>
</reference>
<gene>
    <name evidence="1" type="ORF">OPV22_000534</name>
</gene>
<proteinExistence type="predicted"/>
<evidence type="ECO:0000313" key="2">
    <source>
        <dbReference type="Proteomes" id="UP001222027"/>
    </source>
</evidence>
<sequence>MITSTSWGLIITPNEEKRVGNRTNTLQGQGWEELLDEKVPQRDSDVGTCCVEPNPQHKLARDTAPFGPLALQLVARVAACVVLLVLDLKSPCADVYGNTGALWVEVDSARRASVAPYLDVLLARLADPGEMRDERQLMVGVEQSAGRRGRQQRAHRVVVHEARLAMVERAAQLREAKLAFAL</sequence>
<keyword evidence="2" id="KW-1185">Reference proteome</keyword>